<name>A0AAV6T7F3_SOLSE</name>
<evidence type="ECO:0000313" key="2">
    <source>
        <dbReference type="EMBL" id="KAG7525141.1"/>
    </source>
</evidence>
<feature type="compositionally biased region" description="Polar residues" evidence="1">
    <location>
        <begin position="95"/>
        <end position="112"/>
    </location>
</feature>
<protein>
    <submittedName>
        <fullName evidence="2">Uncharacterized protein</fullName>
    </submittedName>
</protein>
<feature type="region of interest" description="Disordered" evidence="1">
    <location>
        <begin position="84"/>
        <end position="114"/>
    </location>
</feature>
<reference evidence="2 3" key="1">
    <citation type="journal article" date="2021" name="Sci. Rep.">
        <title>Chromosome anchoring in Senegalese sole (Solea senegalensis) reveals sex-associated markers and genome rearrangements in flatfish.</title>
        <authorList>
            <person name="Guerrero-Cozar I."/>
            <person name="Gomez-Garrido J."/>
            <person name="Berbel C."/>
            <person name="Martinez-Blanch J.F."/>
            <person name="Alioto T."/>
            <person name="Claros M.G."/>
            <person name="Gagnaire P.A."/>
            <person name="Manchado M."/>
        </authorList>
    </citation>
    <scope>NUCLEOTIDE SEQUENCE [LARGE SCALE GENOMIC DNA]</scope>
    <source>
        <strain evidence="2">Sse05_10M</strain>
    </source>
</reference>
<dbReference type="EMBL" id="JAGKHQ010000001">
    <property type="protein sequence ID" value="KAG7525141.1"/>
    <property type="molecule type" value="Genomic_DNA"/>
</dbReference>
<evidence type="ECO:0000256" key="1">
    <source>
        <dbReference type="SAM" id="MobiDB-lite"/>
    </source>
</evidence>
<organism evidence="2 3">
    <name type="scientific">Solea senegalensis</name>
    <name type="common">Senegalese sole</name>
    <dbReference type="NCBI Taxonomy" id="28829"/>
    <lineage>
        <taxon>Eukaryota</taxon>
        <taxon>Metazoa</taxon>
        <taxon>Chordata</taxon>
        <taxon>Craniata</taxon>
        <taxon>Vertebrata</taxon>
        <taxon>Euteleostomi</taxon>
        <taxon>Actinopterygii</taxon>
        <taxon>Neopterygii</taxon>
        <taxon>Teleostei</taxon>
        <taxon>Neoteleostei</taxon>
        <taxon>Acanthomorphata</taxon>
        <taxon>Carangaria</taxon>
        <taxon>Pleuronectiformes</taxon>
        <taxon>Pleuronectoidei</taxon>
        <taxon>Soleidae</taxon>
        <taxon>Solea</taxon>
    </lineage>
</organism>
<sequence>MLQLKISINHYNIWKLVVQQKLQQVRVLEEDVWSEHRFCSRLVSFMDDDVGLDWDLRDAYMQHYEQRELRAFSAEPLVLFPTATSATGRRPPSGTMRQWKQTGTETGPNTNVGRKLRDQGFTMWLLNPLVAGVSSLSATGDRNEL</sequence>
<gene>
    <name evidence="2" type="ORF">JOB18_022723</name>
</gene>
<dbReference type="Proteomes" id="UP000693946">
    <property type="component" value="Linkage Group LG1"/>
</dbReference>
<proteinExistence type="predicted"/>
<accession>A0AAV6T7F3</accession>
<comment type="caution">
    <text evidence="2">The sequence shown here is derived from an EMBL/GenBank/DDBJ whole genome shotgun (WGS) entry which is preliminary data.</text>
</comment>
<keyword evidence="3" id="KW-1185">Reference proteome</keyword>
<dbReference type="AlphaFoldDB" id="A0AAV6T7F3"/>
<evidence type="ECO:0000313" key="3">
    <source>
        <dbReference type="Proteomes" id="UP000693946"/>
    </source>
</evidence>